<reference evidence="3" key="1">
    <citation type="journal article" date="2023" name="Commun. Biol.">
        <title>Genome analysis of Parmales, the sister group of diatoms, reveals the evolutionary specialization of diatoms from phago-mixotrophs to photoautotrophs.</title>
        <authorList>
            <person name="Ban H."/>
            <person name="Sato S."/>
            <person name="Yoshikawa S."/>
            <person name="Yamada K."/>
            <person name="Nakamura Y."/>
            <person name="Ichinomiya M."/>
            <person name="Sato N."/>
            <person name="Blanc-Mathieu R."/>
            <person name="Endo H."/>
            <person name="Kuwata A."/>
            <person name="Ogata H."/>
        </authorList>
    </citation>
    <scope>NUCLEOTIDE SEQUENCE [LARGE SCALE GENOMIC DNA]</scope>
    <source>
        <strain evidence="3">NIES 3700</strain>
    </source>
</reference>
<accession>A0A9W6ZPZ2</accession>
<dbReference type="Proteomes" id="UP001165122">
    <property type="component" value="Unassembled WGS sequence"/>
</dbReference>
<feature type="chain" id="PRO_5040931723" evidence="1">
    <location>
        <begin position="29"/>
        <end position="271"/>
    </location>
</feature>
<sequence>MGISLKLLATTFTLLAVVLFVTLSPRELLPNNIPLHTPQVHSNFSRFPPRLPSCLVRGGAFKGFFFSLGYLRGVERNLEKDEVTRKEILENLGNASPVHHANGTTYSGKSFAVVAHLMGMSFEDVVTIGLDLQRKWMDGKISRFDIVSKFIDEVLPTNPTTPLPSALKTQLHIITSTTAFQPHIQTPTTISETKKLLIQTSWIPGITGNSFFSDGEADGFLSSYKHPMFEDEVAEQDWDLAGFKISMTKEDAESAYNYGLELGRNNTHSIC</sequence>
<name>A0A9W6ZPZ2_9STRA</name>
<dbReference type="OrthoDB" id="47659at2759"/>
<keyword evidence="1" id="KW-0732">Signal</keyword>
<evidence type="ECO:0000313" key="3">
    <source>
        <dbReference type="Proteomes" id="UP001165122"/>
    </source>
</evidence>
<evidence type="ECO:0000313" key="2">
    <source>
        <dbReference type="EMBL" id="GMH53890.1"/>
    </source>
</evidence>
<protein>
    <submittedName>
        <fullName evidence="2">Uncharacterized protein</fullName>
    </submittedName>
</protein>
<dbReference type="EMBL" id="BRXW01000430">
    <property type="protein sequence ID" value="GMH53890.1"/>
    <property type="molecule type" value="Genomic_DNA"/>
</dbReference>
<evidence type="ECO:0000256" key="1">
    <source>
        <dbReference type="SAM" id="SignalP"/>
    </source>
</evidence>
<feature type="signal peptide" evidence="1">
    <location>
        <begin position="1"/>
        <end position="28"/>
    </location>
</feature>
<comment type="caution">
    <text evidence="2">The sequence shown here is derived from an EMBL/GenBank/DDBJ whole genome shotgun (WGS) entry which is preliminary data.</text>
</comment>
<gene>
    <name evidence="2" type="ORF">TrLO_g14775</name>
</gene>
<proteinExistence type="predicted"/>
<keyword evidence="3" id="KW-1185">Reference proteome</keyword>
<organism evidence="2 3">
    <name type="scientific">Triparma laevis f. longispina</name>
    <dbReference type="NCBI Taxonomy" id="1714387"/>
    <lineage>
        <taxon>Eukaryota</taxon>
        <taxon>Sar</taxon>
        <taxon>Stramenopiles</taxon>
        <taxon>Ochrophyta</taxon>
        <taxon>Bolidophyceae</taxon>
        <taxon>Parmales</taxon>
        <taxon>Triparmaceae</taxon>
        <taxon>Triparma</taxon>
    </lineage>
</organism>
<dbReference type="AlphaFoldDB" id="A0A9W6ZPZ2"/>